<name>A0A4U7N0Q3_9RHOB</name>
<dbReference type="Proteomes" id="UP000306575">
    <property type="component" value="Unassembled WGS sequence"/>
</dbReference>
<dbReference type="Pfam" id="PF03466">
    <property type="entry name" value="LysR_substrate"/>
    <property type="match status" value="1"/>
</dbReference>
<evidence type="ECO:0000313" key="6">
    <source>
        <dbReference type="EMBL" id="TKZ18134.1"/>
    </source>
</evidence>
<dbReference type="CDD" id="cd08422">
    <property type="entry name" value="PBP2_CrgA_like"/>
    <property type="match status" value="1"/>
</dbReference>
<gene>
    <name evidence="6" type="ORF">FAP39_12510</name>
</gene>
<reference evidence="6 7" key="1">
    <citation type="submission" date="2019-04" db="EMBL/GenBank/DDBJ databases">
        <title>Genome sequence of Pelagicola litoralis CL-ES2.</title>
        <authorList>
            <person name="Cao J."/>
        </authorList>
    </citation>
    <scope>NUCLEOTIDE SEQUENCE [LARGE SCALE GENOMIC DNA]</scope>
    <source>
        <strain evidence="6 7">CL-ES2</strain>
    </source>
</reference>
<dbReference type="PANTHER" id="PTHR30537">
    <property type="entry name" value="HTH-TYPE TRANSCRIPTIONAL REGULATOR"/>
    <property type="match status" value="1"/>
</dbReference>
<keyword evidence="4" id="KW-0804">Transcription</keyword>
<protein>
    <submittedName>
        <fullName evidence="6">LysR family transcriptional regulator</fullName>
    </submittedName>
</protein>
<comment type="caution">
    <text evidence="6">The sequence shown here is derived from an EMBL/GenBank/DDBJ whole genome shotgun (WGS) entry which is preliminary data.</text>
</comment>
<dbReference type="GO" id="GO:0003700">
    <property type="term" value="F:DNA-binding transcription factor activity"/>
    <property type="evidence" value="ECO:0007669"/>
    <property type="project" value="InterPro"/>
</dbReference>
<dbReference type="Gene3D" id="1.10.10.10">
    <property type="entry name" value="Winged helix-like DNA-binding domain superfamily/Winged helix DNA-binding domain"/>
    <property type="match status" value="1"/>
</dbReference>
<dbReference type="FunFam" id="1.10.10.10:FF:000001">
    <property type="entry name" value="LysR family transcriptional regulator"/>
    <property type="match status" value="1"/>
</dbReference>
<accession>A0A4U7N0Q3</accession>
<dbReference type="InterPro" id="IPR036390">
    <property type="entry name" value="WH_DNA-bd_sf"/>
</dbReference>
<dbReference type="Pfam" id="PF00126">
    <property type="entry name" value="HTH_1"/>
    <property type="match status" value="1"/>
</dbReference>
<dbReference type="SUPFAM" id="SSF46785">
    <property type="entry name" value="Winged helix' DNA-binding domain"/>
    <property type="match status" value="1"/>
</dbReference>
<dbReference type="AlphaFoldDB" id="A0A4U7N0Q3"/>
<evidence type="ECO:0000256" key="3">
    <source>
        <dbReference type="ARBA" id="ARBA00023125"/>
    </source>
</evidence>
<dbReference type="InterPro" id="IPR000847">
    <property type="entry name" value="LysR_HTH_N"/>
</dbReference>
<dbReference type="InterPro" id="IPR005119">
    <property type="entry name" value="LysR_subst-bd"/>
</dbReference>
<evidence type="ECO:0000256" key="2">
    <source>
        <dbReference type="ARBA" id="ARBA00023015"/>
    </source>
</evidence>
<feature type="domain" description="HTH lysR-type" evidence="5">
    <location>
        <begin position="1"/>
        <end position="59"/>
    </location>
</feature>
<sequence>MDKLKKMAVFARVVELGSFARAANDLNVTPAIVGRHVADLEALLDLRLINRTTRSMEVTEAGTRYYQGCKSMLEQLEALEQDVATQEGTKLTGVIRVAAPEGIGVPMLLDAVQSFQVLHPEVLFDLGFENEQTDFVSSGMDLAIRLAIKLEDSSLIVSKLAETSLTLFAAPAYLKAHGVPETVEDLDDHRCLVFGGSRFGDSWPLMTEKGLQKLHQPWKIVMNQTHTYREALVRGMGIGLLPDIMAADLVATEQLRPIHLTGQFPQVGIFAVYPNRAFQPRRVGQFLDHLRRQIRAHPT</sequence>
<evidence type="ECO:0000256" key="1">
    <source>
        <dbReference type="ARBA" id="ARBA00009437"/>
    </source>
</evidence>
<dbReference type="GO" id="GO:0003677">
    <property type="term" value="F:DNA binding"/>
    <property type="evidence" value="ECO:0007669"/>
    <property type="project" value="UniProtKB-KW"/>
</dbReference>
<dbReference type="InterPro" id="IPR058163">
    <property type="entry name" value="LysR-type_TF_proteobact-type"/>
</dbReference>
<comment type="similarity">
    <text evidence="1">Belongs to the LysR transcriptional regulatory family.</text>
</comment>
<dbReference type="InterPro" id="IPR036388">
    <property type="entry name" value="WH-like_DNA-bd_sf"/>
</dbReference>
<dbReference type="EMBL" id="SULI01000016">
    <property type="protein sequence ID" value="TKZ18134.1"/>
    <property type="molecule type" value="Genomic_DNA"/>
</dbReference>
<dbReference type="Gene3D" id="3.40.190.290">
    <property type="match status" value="1"/>
</dbReference>
<evidence type="ECO:0000259" key="5">
    <source>
        <dbReference type="PROSITE" id="PS50931"/>
    </source>
</evidence>
<keyword evidence="7" id="KW-1185">Reference proteome</keyword>
<organism evidence="6 7">
    <name type="scientific">Shimia litoralis</name>
    <dbReference type="NCBI Taxonomy" id="420403"/>
    <lineage>
        <taxon>Bacteria</taxon>
        <taxon>Pseudomonadati</taxon>
        <taxon>Pseudomonadota</taxon>
        <taxon>Alphaproteobacteria</taxon>
        <taxon>Rhodobacterales</taxon>
        <taxon>Roseobacteraceae</taxon>
    </lineage>
</organism>
<dbReference type="RefSeq" id="WP_138016740.1">
    <property type="nucleotide sequence ID" value="NZ_SULI01000016.1"/>
</dbReference>
<dbReference type="PROSITE" id="PS50931">
    <property type="entry name" value="HTH_LYSR"/>
    <property type="match status" value="1"/>
</dbReference>
<keyword evidence="2" id="KW-0805">Transcription regulation</keyword>
<dbReference type="OrthoDB" id="9813056at2"/>
<keyword evidence="3" id="KW-0238">DNA-binding</keyword>
<dbReference type="SUPFAM" id="SSF53850">
    <property type="entry name" value="Periplasmic binding protein-like II"/>
    <property type="match status" value="1"/>
</dbReference>
<evidence type="ECO:0000256" key="4">
    <source>
        <dbReference type="ARBA" id="ARBA00023163"/>
    </source>
</evidence>
<proteinExistence type="inferred from homology"/>
<evidence type="ECO:0000313" key="7">
    <source>
        <dbReference type="Proteomes" id="UP000306575"/>
    </source>
</evidence>
<dbReference type="PANTHER" id="PTHR30537:SF5">
    <property type="entry name" value="HTH-TYPE TRANSCRIPTIONAL ACTIVATOR TTDR-RELATED"/>
    <property type="match status" value="1"/>
</dbReference>